<organism evidence="2 3">
    <name type="scientific">Alligator mississippiensis</name>
    <name type="common">American alligator</name>
    <dbReference type="NCBI Taxonomy" id="8496"/>
    <lineage>
        <taxon>Eukaryota</taxon>
        <taxon>Metazoa</taxon>
        <taxon>Chordata</taxon>
        <taxon>Craniata</taxon>
        <taxon>Vertebrata</taxon>
        <taxon>Euteleostomi</taxon>
        <taxon>Archelosauria</taxon>
        <taxon>Archosauria</taxon>
        <taxon>Crocodylia</taxon>
        <taxon>Alligatoridae</taxon>
        <taxon>Alligatorinae</taxon>
        <taxon>Alligator</taxon>
    </lineage>
</organism>
<accession>A0A151NPJ8</accession>
<name>A0A151NPJ8_ALLMI</name>
<reference evidence="2 3" key="1">
    <citation type="journal article" date="2012" name="Genome Biol.">
        <title>Sequencing three crocodilian genomes to illuminate the evolution of archosaurs and amniotes.</title>
        <authorList>
            <person name="St John J.A."/>
            <person name="Braun E.L."/>
            <person name="Isberg S.R."/>
            <person name="Miles L.G."/>
            <person name="Chong A.Y."/>
            <person name="Gongora J."/>
            <person name="Dalzell P."/>
            <person name="Moran C."/>
            <person name="Bed'hom B."/>
            <person name="Abzhanov A."/>
            <person name="Burgess S.C."/>
            <person name="Cooksey A.M."/>
            <person name="Castoe T.A."/>
            <person name="Crawford N.G."/>
            <person name="Densmore L.D."/>
            <person name="Drew J.C."/>
            <person name="Edwards S.V."/>
            <person name="Faircloth B.C."/>
            <person name="Fujita M.K."/>
            <person name="Greenwold M.J."/>
            <person name="Hoffmann F.G."/>
            <person name="Howard J.M."/>
            <person name="Iguchi T."/>
            <person name="Janes D.E."/>
            <person name="Khan S.Y."/>
            <person name="Kohno S."/>
            <person name="de Koning A.J."/>
            <person name="Lance S.L."/>
            <person name="McCarthy F.M."/>
            <person name="McCormack J.E."/>
            <person name="Merchant M.E."/>
            <person name="Peterson D.G."/>
            <person name="Pollock D.D."/>
            <person name="Pourmand N."/>
            <person name="Raney B.J."/>
            <person name="Roessler K.A."/>
            <person name="Sanford J.R."/>
            <person name="Sawyer R.H."/>
            <person name="Schmidt C.J."/>
            <person name="Triplett E.W."/>
            <person name="Tuberville T.D."/>
            <person name="Venegas-Anaya M."/>
            <person name="Howard J.T."/>
            <person name="Jarvis E.D."/>
            <person name="Guillette L.J.Jr."/>
            <person name="Glenn T.C."/>
            <person name="Green R.E."/>
            <person name="Ray D.A."/>
        </authorList>
    </citation>
    <scope>NUCLEOTIDE SEQUENCE [LARGE SCALE GENOMIC DNA]</scope>
    <source>
        <strain evidence="2">KSC_2009_1</strain>
    </source>
</reference>
<sequence length="91" mass="9989">MGRGRRRDLNRQASLGKLPSGPHLPGPLTGSPYPANDSSWPLSETSAWLLEEQPLHLSPAVAAGTRLTNIFDYALLRSTDIRTKGINQLKR</sequence>
<dbReference type="Proteomes" id="UP000050525">
    <property type="component" value="Unassembled WGS sequence"/>
</dbReference>
<comment type="caution">
    <text evidence="2">The sequence shown here is derived from an EMBL/GenBank/DDBJ whole genome shotgun (WGS) entry which is preliminary data.</text>
</comment>
<dbReference type="AlphaFoldDB" id="A0A151NPJ8"/>
<keyword evidence="3" id="KW-1185">Reference proteome</keyword>
<proteinExistence type="predicted"/>
<protein>
    <submittedName>
        <fullName evidence="2">Uncharacterized protein</fullName>
    </submittedName>
</protein>
<evidence type="ECO:0000313" key="3">
    <source>
        <dbReference type="Proteomes" id="UP000050525"/>
    </source>
</evidence>
<feature type="region of interest" description="Disordered" evidence="1">
    <location>
        <begin position="1"/>
        <end position="40"/>
    </location>
</feature>
<evidence type="ECO:0000256" key="1">
    <source>
        <dbReference type="SAM" id="MobiDB-lite"/>
    </source>
</evidence>
<gene>
    <name evidence="2" type="ORF">Y1Q_0023452</name>
</gene>
<evidence type="ECO:0000313" key="2">
    <source>
        <dbReference type="EMBL" id="KYO38766.1"/>
    </source>
</evidence>
<dbReference type="EMBL" id="AKHW03002440">
    <property type="protein sequence ID" value="KYO38766.1"/>
    <property type="molecule type" value="Genomic_DNA"/>
</dbReference>